<gene>
    <name evidence="4" type="ORF">VTJ49DRAFT_6936</name>
</gene>
<feature type="region of interest" description="Disordered" evidence="1">
    <location>
        <begin position="57"/>
        <end position="86"/>
    </location>
</feature>
<feature type="region of interest" description="Disordered" evidence="1">
    <location>
        <begin position="1"/>
        <end position="41"/>
    </location>
</feature>
<name>A0ABR3VJL6_HUMIN</name>
<feature type="transmembrane region" description="Helical" evidence="2">
    <location>
        <begin position="165"/>
        <end position="184"/>
    </location>
</feature>
<sequence>MSSAKSHDSTTKRYNTMARRRKESPSNIKLKQPDRSGPTEKTLLQLAEERGLFAQAQNKKEIGKKHAITKDKESKTNGDDDEEGLPPTAERVLETILWSMSLAMLHFTLDVLVHHQYSVHAIVWSAVCRRFAQALLVFALLVYFLHPHPANPGLIPGLSSKYQTYVRQTLFFTTGTFAGCYLIHITNTYGYMAVMKQAPPIGCLWVWSIIELELPWAVLSLAGAAGFLWQRGYSIK</sequence>
<dbReference type="EMBL" id="JAZGSY010000071">
    <property type="protein sequence ID" value="KAL1841563.1"/>
    <property type="molecule type" value="Genomic_DNA"/>
</dbReference>
<keyword evidence="2" id="KW-0472">Membrane</keyword>
<organism evidence="4 5">
    <name type="scientific">Humicola insolens</name>
    <name type="common">Soft-rot fungus</name>
    <dbReference type="NCBI Taxonomy" id="85995"/>
    <lineage>
        <taxon>Eukaryota</taxon>
        <taxon>Fungi</taxon>
        <taxon>Dikarya</taxon>
        <taxon>Ascomycota</taxon>
        <taxon>Pezizomycotina</taxon>
        <taxon>Sordariomycetes</taxon>
        <taxon>Sordariomycetidae</taxon>
        <taxon>Sordariales</taxon>
        <taxon>Chaetomiaceae</taxon>
        <taxon>Mycothermus</taxon>
    </lineage>
</organism>
<accession>A0ABR3VJL6</accession>
<feature type="compositionally biased region" description="Basic and acidic residues" evidence="1">
    <location>
        <begin position="68"/>
        <end position="78"/>
    </location>
</feature>
<protein>
    <recommendedName>
        <fullName evidence="3">DUF7719 domain-containing protein</fullName>
    </recommendedName>
</protein>
<evidence type="ECO:0000313" key="5">
    <source>
        <dbReference type="Proteomes" id="UP001583172"/>
    </source>
</evidence>
<feature type="compositionally biased region" description="Basic and acidic residues" evidence="1">
    <location>
        <begin position="1"/>
        <end position="11"/>
    </location>
</feature>
<feature type="domain" description="DUF7719" evidence="3">
    <location>
        <begin position="167"/>
        <end position="235"/>
    </location>
</feature>
<evidence type="ECO:0000256" key="2">
    <source>
        <dbReference type="SAM" id="Phobius"/>
    </source>
</evidence>
<dbReference type="InterPro" id="IPR056136">
    <property type="entry name" value="DUF7719"/>
</dbReference>
<dbReference type="PANTHER" id="PTHR37846">
    <property type="entry name" value="YALI0B21296P"/>
    <property type="match status" value="1"/>
</dbReference>
<proteinExistence type="predicted"/>
<evidence type="ECO:0000313" key="4">
    <source>
        <dbReference type="EMBL" id="KAL1841563.1"/>
    </source>
</evidence>
<dbReference type="Proteomes" id="UP001583172">
    <property type="component" value="Unassembled WGS sequence"/>
</dbReference>
<dbReference type="Pfam" id="PF24841">
    <property type="entry name" value="DUF7719"/>
    <property type="match status" value="1"/>
</dbReference>
<keyword evidence="2" id="KW-1133">Transmembrane helix</keyword>
<feature type="transmembrane region" description="Helical" evidence="2">
    <location>
        <begin position="204"/>
        <end position="229"/>
    </location>
</feature>
<reference evidence="4 5" key="1">
    <citation type="journal article" date="2024" name="Commun. Biol.">
        <title>Comparative genomic analysis of thermophilic fungi reveals convergent evolutionary adaptations and gene losses.</title>
        <authorList>
            <person name="Steindorff A.S."/>
            <person name="Aguilar-Pontes M.V."/>
            <person name="Robinson A.J."/>
            <person name="Andreopoulos B."/>
            <person name="LaButti K."/>
            <person name="Kuo A."/>
            <person name="Mondo S."/>
            <person name="Riley R."/>
            <person name="Otillar R."/>
            <person name="Haridas S."/>
            <person name="Lipzen A."/>
            <person name="Grimwood J."/>
            <person name="Schmutz J."/>
            <person name="Clum A."/>
            <person name="Reid I.D."/>
            <person name="Moisan M.C."/>
            <person name="Butler G."/>
            <person name="Nguyen T.T.M."/>
            <person name="Dewar K."/>
            <person name="Conant G."/>
            <person name="Drula E."/>
            <person name="Henrissat B."/>
            <person name="Hansel C."/>
            <person name="Singer S."/>
            <person name="Hutchinson M.I."/>
            <person name="de Vries R.P."/>
            <person name="Natvig D.O."/>
            <person name="Powell A.J."/>
            <person name="Tsang A."/>
            <person name="Grigoriev I.V."/>
        </authorList>
    </citation>
    <scope>NUCLEOTIDE SEQUENCE [LARGE SCALE GENOMIC DNA]</scope>
    <source>
        <strain evidence="4 5">CBS 620.91</strain>
    </source>
</reference>
<evidence type="ECO:0000259" key="3">
    <source>
        <dbReference type="Pfam" id="PF24841"/>
    </source>
</evidence>
<evidence type="ECO:0000256" key="1">
    <source>
        <dbReference type="SAM" id="MobiDB-lite"/>
    </source>
</evidence>
<dbReference type="PANTHER" id="PTHR37846:SF1">
    <property type="entry name" value="DEACETYLASE-LIKE PROTEIN"/>
    <property type="match status" value="1"/>
</dbReference>
<keyword evidence="2" id="KW-0812">Transmembrane</keyword>
<comment type="caution">
    <text evidence="4">The sequence shown here is derived from an EMBL/GenBank/DDBJ whole genome shotgun (WGS) entry which is preliminary data.</text>
</comment>
<keyword evidence="5" id="KW-1185">Reference proteome</keyword>